<keyword evidence="1" id="KW-0694">RNA-binding</keyword>
<dbReference type="InterPro" id="IPR034079">
    <property type="entry name" value="R3H_KhpB"/>
</dbReference>
<keyword evidence="1" id="KW-0961">Cell wall biogenesis/degradation</keyword>
<dbReference type="PANTHER" id="PTHR35800">
    <property type="entry name" value="PROTEIN JAG"/>
    <property type="match status" value="1"/>
</dbReference>
<dbReference type="PATRIC" id="fig|1122146.4.peg.7"/>
<evidence type="ECO:0000256" key="2">
    <source>
        <dbReference type="SAM" id="Coils"/>
    </source>
</evidence>
<evidence type="ECO:0000259" key="3">
    <source>
        <dbReference type="PROSITE" id="PS51061"/>
    </source>
</evidence>
<keyword evidence="1" id="KW-0133">Cell shape</keyword>
<dbReference type="InterPro" id="IPR036867">
    <property type="entry name" value="R3H_dom_sf"/>
</dbReference>
<dbReference type="STRING" id="1122146.IV53_GL000005"/>
<dbReference type="InterPro" id="IPR015946">
    <property type="entry name" value="KH_dom-like_a/b"/>
</dbReference>
<dbReference type="CDD" id="cd02414">
    <property type="entry name" value="KH-II_Jag"/>
    <property type="match status" value="1"/>
</dbReference>
<dbReference type="Proteomes" id="UP000051500">
    <property type="component" value="Unassembled WGS sequence"/>
</dbReference>
<accession>A0A0R2KIU6</accession>
<comment type="function">
    <text evidence="1">A probable RNA chaperone. Forms a complex with KhpA which binds to cellular RNA and controls its expression. Plays a role in peptidoglycan (PG) homeostasis and cell length regulation.</text>
</comment>
<dbReference type="GO" id="GO:0003723">
    <property type="term" value="F:RNA binding"/>
    <property type="evidence" value="ECO:0007669"/>
    <property type="project" value="UniProtKB-UniRule"/>
</dbReference>
<dbReference type="PANTHER" id="PTHR35800:SF1">
    <property type="entry name" value="RNA-BINDING PROTEIN KHPB"/>
    <property type="match status" value="1"/>
</dbReference>
<comment type="subunit">
    <text evidence="1">Forms a complex with KhpA.</text>
</comment>
<dbReference type="InterPro" id="IPR001374">
    <property type="entry name" value="R3H_dom"/>
</dbReference>
<name>A0A0R2KIU6_9LACO</name>
<gene>
    <name evidence="1" type="primary">khpB</name>
    <name evidence="1" type="synonym">eloR</name>
    <name evidence="4" type="ORF">IV53_GL000005</name>
</gene>
<dbReference type="SUPFAM" id="SSF82708">
    <property type="entry name" value="R3H domain"/>
    <property type="match status" value="1"/>
</dbReference>
<dbReference type="Gene3D" id="3.30.1370.50">
    <property type="entry name" value="R3H-like domain"/>
    <property type="match status" value="1"/>
</dbReference>
<evidence type="ECO:0000256" key="1">
    <source>
        <dbReference type="HAMAP-Rule" id="MF_00867"/>
    </source>
</evidence>
<dbReference type="PROSITE" id="PS51061">
    <property type="entry name" value="R3H"/>
    <property type="match status" value="1"/>
</dbReference>
<proteinExistence type="inferred from homology"/>
<feature type="domain" description="R3H" evidence="3">
    <location>
        <begin position="144"/>
        <end position="210"/>
    </location>
</feature>
<dbReference type="GO" id="GO:0009252">
    <property type="term" value="P:peptidoglycan biosynthetic process"/>
    <property type="evidence" value="ECO:0007669"/>
    <property type="project" value="UniProtKB-UniRule"/>
</dbReference>
<dbReference type="GO" id="GO:0071555">
    <property type="term" value="P:cell wall organization"/>
    <property type="evidence" value="ECO:0007669"/>
    <property type="project" value="UniProtKB-KW"/>
</dbReference>
<dbReference type="Gene3D" id="3.30.300.20">
    <property type="match status" value="1"/>
</dbReference>
<dbReference type="Pfam" id="PF01424">
    <property type="entry name" value="R3H"/>
    <property type="match status" value="1"/>
</dbReference>
<dbReference type="GO" id="GO:0008360">
    <property type="term" value="P:regulation of cell shape"/>
    <property type="evidence" value="ECO:0007669"/>
    <property type="project" value="UniProtKB-KW"/>
</dbReference>
<evidence type="ECO:0000313" key="4">
    <source>
        <dbReference type="EMBL" id="KRN89289.1"/>
    </source>
</evidence>
<dbReference type="CDD" id="cd02644">
    <property type="entry name" value="R3H_jag"/>
    <property type="match status" value="1"/>
</dbReference>
<dbReference type="InterPro" id="IPR038008">
    <property type="entry name" value="Jag_KH"/>
</dbReference>
<comment type="similarity">
    <text evidence="1">Belongs to the KhpB RNA-binding protein family.</text>
</comment>
<keyword evidence="5" id="KW-1185">Reference proteome</keyword>
<dbReference type="HAMAP" id="MF_00867">
    <property type="entry name" value="KhpB"/>
    <property type="match status" value="1"/>
</dbReference>
<protein>
    <recommendedName>
        <fullName evidence="1">RNA-binding protein KhpB</fullName>
    </recommendedName>
    <alternativeName>
        <fullName evidence="1">RNA-binding protein EloR</fullName>
    </alternativeName>
</protein>
<dbReference type="SMART" id="SM00393">
    <property type="entry name" value="R3H"/>
    <property type="match status" value="1"/>
</dbReference>
<keyword evidence="1" id="KW-0143">Chaperone</keyword>
<dbReference type="eggNOG" id="COG1847">
    <property type="taxonomic scope" value="Bacteria"/>
</dbReference>
<dbReference type="Pfam" id="PF13083">
    <property type="entry name" value="KH_KhpA-B"/>
    <property type="match status" value="1"/>
</dbReference>
<comment type="caution">
    <text evidence="4">The sequence shown here is derived from an EMBL/GenBank/DDBJ whole genome shotgun (WGS) entry which is preliminary data.</text>
</comment>
<comment type="subcellular location">
    <subcellularLocation>
        <location evidence="1">Cytoplasm</location>
    </subcellularLocation>
</comment>
<organism evidence="4 5">
    <name type="scientific">Ligilactobacillus ceti DSM 22408</name>
    <dbReference type="NCBI Taxonomy" id="1122146"/>
    <lineage>
        <taxon>Bacteria</taxon>
        <taxon>Bacillati</taxon>
        <taxon>Bacillota</taxon>
        <taxon>Bacilli</taxon>
        <taxon>Lactobacillales</taxon>
        <taxon>Lactobacillaceae</taxon>
        <taxon>Ligilactobacillus</taxon>
    </lineage>
</organism>
<dbReference type="AlphaFoldDB" id="A0A0R2KIU6"/>
<evidence type="ECO:0000313" key="5">
    <source>
        <dbReference type="Proteomes" id="UP000051500"/>
    </source>
</evidence>
<dbReference type="InterPro" id="IPR039247">
    <property type="entry name" value="KhpB"/>
</dbReference>
<reference evidence="4 5" key="1">
    <citation type="journal article" date="2015" name="Genome Announc.">
        <title>Expanding the biotechnology potential of lactobacilli through comparative genomics of 213 strains and associated genera.</title>
        <authorList>
            <person name="Sun Z."/>
            <person name="Harris H.M."/>
            <person name="McCann A."/>
            <person name="Guo C."/>
            <person name="Argimon S."/>
            <person name="Zhang W."/>
            <person name="Yang X."/>
            <person name="Jeffery I.B."/>
            <person name="Cooney J.C."/>
            <person name="Kagawa T.F."/>
            <person name="Liu W."/>
            <person name="Song Y."/>
            <person name="Salvetti E."/>
            <person name="Wrobel A."/>
            <person name="Rasinkangas P."/>
            <person name="Parkhill J."/>
            <person name="Rea M.C."/>
            <person name="O'Sullivan O."/>
            <person name="Ritari J."/>
            <person name="Douillard F.P."/>
            <person name="Paul Ross R."/>
            <person name="Yang R."/>
            <person name="Briner A.E."/>
            <person name="Felis G.E."/>
            <person name="de Vos W.M."/>
            <person name="Barrangou R."/>
            <person name="Klaenhammer T.R."/>
            <person name="Caufield P.W."/>
            <person name="Cui Y."/>
            <person name="Zhang H."/>
            <person name="O'Toole P.W."/>
        </authorList>
    </citation>
    <scope>NUCLEOTIDE SEQUENCE [LARGE SCALE GENOMIC DNA]</scope>
    <source>
        <strain evidence="4 5">DSM 22408</strain>
    </source>
</reference>
<keyword evidence="2" id="KW-0175">Coiled coil</keyword>
<feature type="coiled-coil region" evidence="2">
    <location>
        <begin position="37"/>
        <end position="67"/>
    </location>
</feature>
<dbReference type="EMBL" id="JQBZ01000016">
    <property type="protein sequence ID" value="KRN89289.1"/>
    <property type="molecule type" value="Genomic_DNA"/>
</dbReference>
<dbReference type="GO" id="GO:0005737">
    <property type="term" value="C:cytoplasm"/>
    <property type="evidence" value="ECO:0007669"/>
    <property type="project" value="UniProtKB-SubCell"/>
</dbReference>
<comment type="domain">
    <text evidence="1">Has an N-terminal Jag-N domain and 2 RNA-binding domains (KH and R3H).</text>
</comment>
<keyword evidence="1" id="KW-0963">Cytoplasm</keyword>
<sequence>MEVKAVAEELTQAQEAEIIEEIEAITNAEMEKIVPQEAEAAKKVETAEEKERRIQAREAEIEAAIRDLGYYLADITKLMGIETSINVMPERYMVYYDFDTKTEGLLIGKHGRTINSLQILAQDYLDKRLHRRMRVMLNVANYRERREETLTRLAKKVARDAVAKGEPQALEAMPSFERKAIHSALVNNKYVKTYSKGRDPHRHIVIEPVKKR</sequence>
<comment type="caution">
    <text evidence="1">Lacks conserved residue(s) required for the propagation of feature annotation.</text>
</comment>